<dbReference type="Pfam" id="PF13487">
    <property type="entry name" value="HD_5"/>
    <property type="match status" value="1"/>
</dbReference>
<evidence type="ECO:0000313" key="2">
    <source>
        <dbReference type="EMBL" id="ALJ27603.1"/>
    </source>
</evidence>
<organism evidence="2 3">
    <name type="scientific">Stenotrophomonas acidaminiphila</name>
    <dbReference type="NCBI Taxonomy" id="128780"/>
    <lineage>
        <taxon>Bacteria</taxon>
        <taxon>Pseudomonadati</taxon>
        <taxon>Pseudomonadota</taxon>
        <taxon>Gammaproteobacteria</taxon>
        <taxon>Lysobacterales</taxon>
        <taxon>Lysobacteraceae</taxon>
        <taxon>Stenotrophomonas</taxon>
    </lineage>
</organism>
<proteinExistence type="predicted"/>
<name>A0A0S1AXV5_9GAMM</name>
<dbReference type="Gene3D" id="1.10.3210.10">
    <property type="entry name" value="Hypothetical protein af1432"/>
    <property type="match status" value="1"/>
</dbReference>
<keyword evidence="3" id="KW-1185">Reference proteome</keyword>
<gene>
    <name evidence="2" type="primary">rpfG_1</name>
    <name evidence="2" type="ORF">AOT14_11920</name>
</gene>
<dbReference type="EMBL" id="CP012900">
    <property type="protein sequence ID" value="ALJ27603.1"/>
    <property type="molecule type" value="Genomic_DNA"/>
</dbReference>
<feature type="domain" description="HD-GYP" evidence="1">
    <location>
        <begin position="42"/>
        <end position="237"/>
    </location>
</feature>
<dbReference type="SMART" id="SM00471">
    <property type="entry name" value="HDc"/>
    <property type="match status" value="1"/>
</dbReference>
<dbReference type="AlphaFoldDB" id="A0A0S1AXV5"/>
<dbReference type="Proteomes" id="UP000061010">
    <property type="component" value="Chromosome"/>
</dbReference>
<reference evidence="2 3" key="1">
    <citation type="journal article" date="2015" name="Genome Announc.">
        <title>Complete Genome Sequencing of Stenotrophomonas acidaminiphila ZAC14D2_NAIMI4_2, a Multidrug-Resistant Strain Isolated from Sediments of a Polluted River in Mexico, Uncovers New Antibiotic Resistance Genes and a Novel Class-II Lasso Peptide Biosynthesis Gene Cluster.</title>
        <authorList>
            <person name="Vinuesa P."/>
            <person name="Ochoa-Sanchez L.E."/>
        </authorList>
    </citation>
    <scope>NUCLEOTIDE SEQUENCE [LARGE SCALE GENOMIC DNA]</scope>
    <source>
        <strain evidence="2 3">ZAC14D2_NAIMI4_2</strain>
    </source>
</reference>
<dbReference type="GO" id="GO:0008081">
    <property type="term" value="F:phosphoric diester hydrolase activity"/>
    <property type="evidence" value="ECO:0007669"/>
    <property type="project" value="UniProtKB-ARBA"/>
</dbReference>
<protein>
    <submittedName>
        <fullName evidence="2">Response regulator</fullName>
    </submittedName>
</protein>
<evidence type="ECO:0000313" key="3">
    <source>
        <dbReference type="Proteomes" id="UP000061010"/>
    </source>
</evidence>
<dbReference type="CDD" id="cd00077">
    <property type="entry name" value="HDc"/>
    <property type="match status" value="1"/>
</dbReference>
<evidence type="ECO:0000259" key="1">
    <source>
        <dbReference type="PROSITE" id="PS51832"/>
    </source>
</evidence>
<dbReference type="InterPro" id="IPR052020">
    <property type="entry name" value="Cyclic_di-GMP/3'3'-cGAMP_PDE"/>
</dbReference>
<dbReference type="PANTHER" id="PTHR45228">
    <property type="entry name" value="CYCLIC DI-GMP PHOSPHODIESTERASE TM_0186-RELATED"/>
    <property type="match status" value="1"/>
</dbReference>
<dbReference type="InterPro" id="IPR037522">
    <property type="entry name" value="HD_GYP_dom"/>
</dbReference>
<dbReference type="SUPFAM" id="SSF109604">
    <property type="entry name" value="HD-domain/PDEase-like"/>
    <property type="match status" value="1"/>
</dbReference>
<sequence>MRGLPGTGAAGTIAALLPARPFCHYGAALHVFDFLGPGPVHPPENESCGISVLAAALDERDSYTDQHCDRVSLLAHGLGERCGLSGPQLEQLALAARFHDVGKIGIRDDVLLHPGRLDEPRMEKMRTHPERGARLFAATGRDDAAAVARLILHHHEAWDGSGYPHGLQGDEIPLEARILTIADGYDALTSRRPYRGPLHTDDALAILNREKNRLVDARLLGEFRGLLRARARGRPAS</sequence>
<dbReference type="PATRIC" id="fig|128780.6.peg.1194"/>
<dbReference type="KEGG" id="sacz:AOT14_11920"/>
<dbReference type="OrthoDB" id="9802066at2"/>
<dbReference type="PROSITE" id="PS51832">
    <property type="entry name" value="HD_GYP"/>
    <property type="match status" value="1"/>
</dbReference>
<dbReference type="InterPro" id="IPR003607">
    <property type="entry name" value="HD/PDEase_dom"/>
</dbReference>
<accession>A0A0S1AXV5</accession>